<sequence>MANTSQRWTLQGKRALITGGTKGIGKAIADELLAFGAEVCIIARKEAEVQTLLQEWQQQGLPAIGMAADVSKPEQRQQIADFISQKWGSLDILINNAGTNIRKKTPDYSQSEYQQLMDTNITSAFHLCQLCYPLLKAATQADIVNISSVSGLTHVRSGSIYGMTKAALIQLTRNLASEWAADHIRVNSIAPWYIETPLAKPVLENKAYLQEILQRTPMQRIGKPEEVAAATAFLCMPASGYITGQCIAVDGGFTTYGF</sequence>
<protein>
    <submittedName>
        <fullName evidence="3">SDR family oxidoreductase</fullName>
    </submittedName>
</protein>
<keyword evidence="4" id="KW-1185">Reference proteome</keyword>
<name>A0A6C0GWD0_9BACT</name>
<dbReference type="KEGG" id="rhoz:GXP67_35505"/>
<accession>A0A6C0GWD0</accession>
<evidence type="ECO:0000256" key="1">
    <source>
        <dbReference type="ARBA" id="ARBA00006484"/>
    </source>
</evidence>
<dbReference type="PRINTS" id="PR00081">
    <property type="entry name" value="GDHRDH"/>
</dbReference>
<evidence type="ECO:0000256" key="2">
    <source>
        <dbReference type="ARBA" id="ARBA00023002"/>
    </source>
</evidence>
<dbReference type="NCBIfam" id="NF006693">
    <property type="entry name" value="PRK09242.1"/>
    <property type="match status" value="1"/>
</dbReference>
<dbReference type="PRINTS" id="PR00080">
    <property type="entry name" value="SDRFAMILY"/>
</dbReference>
<dbReference type="SUPFAM" id="SSF51735">
    <property type="entry name" value="NAD(P)-binding Rossmann-fold domains"/>
    <property type="match status" value="1"/>
</dbReference>
<dbReference type="RefSeq" id="WP_162447535.1">
    <property type="nucleotide sequence ID" value="NZ_CP048222.1"/>
</dbReference>
<dbReference type="Pfam" id="PF13561">
    <property type="entry name" value="adh_short_C2"/>
    <property type="match status" value="1"/>
</dbReference>
<dbReference type="EMBL" id="CP048222">
    <property type="protein sequence ID" value="QHT71600.1"/>
    <property type="molecule type" value="Genomic_DNA"/>
</dbReference>
<dbReference type="AlphaFoldDB" id="A0A6C0GWD0"/>
<dbReference type="InterPro" id="IPR020904">
    <property type="entry name" value="Sc_DH/Rdtase_CS"/>
</dbReference>
<evidence type="ECO:0000313" key="4">
    <source>
        <dbReference type="Proteomes" id="UP000480178"/>
    </source>
</evidence>
<dbReference type="InterPro" id="IPR045000">
    <property type="entry name" value="TR"/>
</dbReference>
<dbReference type="PANTHER" id="PTHR42898">
    <property type="entry name" value="TROPINONE REDUCTASE"/>
    <property type="match status" value="1"/>
</dbReference>
<dbReference type="InterPro" id="IPR002347">
    <property type="entry name" value="SDR_fam"/>
</dbReference>
<organism evidence="3 4">
    <name type="scientific">Rhodocytophaga rosea</name>
    <dbReference type="NCBI Taxonomy" id="2704465"/>
    <lineage>
        <taxon>Bacteria</taxon>
        <taxon>Pseudomonadati</taxon>
        <taxon>Bacteroidota</taxon>
        <taxon>Cytophagia</taxon>
        <taxon>Cytophagales</taxon>
        <taxon>Rhodocytophagaceae</taxon>
        <taxon>Rhodocytophaga</taxon>
    </lineage>
</organism>
<dbReference type="FunFam" id="3.40.50.720:FF:000084">
    <property type="entry name" value="Short-chain dehydrogenase reductase"/>
    <property type="match status" value="1"/>
</dbReference>
<dbReference type="Proteomes" id="UP000480178">
    <property type="component" value="Chromosome"/>
</dbReference>
<dbReference type="PROSITE" id="PS00061">
    <property type="entry name" value="ADH_SHORT"/>
    <property type="match status" value="1"/>
</dbReference>
<reference evidence="3 4" key="1">
    <citation type="submission" date="2020-01" db="EMBL/GenBank/DDBJ databases">
        <authorList>
            <person name="Kim M.K."/>
        </authorList>
    </citation>
    <scope>NUCLEOTIDE SEQUENCE [LARGE SCALE GENOMIC DNA]</scope>
    <source>
        <strain evidence="3 4">172606-1</strain>
    </source>
</reference>
<dbReference type="NCBIfam" id="NF005559">
    <property type="entry name" value="PRK07231.1"/>
    <property type="match status" value="1"/>
</dbReference>
<dbReference type="GO" id="GO:0016491">
    <property type="term" value="F:oxidoreductase activity"/>
    <property type="evidence" value="ECO:0007669"/>
    <property type="project" value="UniProtKB-KW"/>
</dbReference>
<comment type="similarity">
    <text evidence="1">Belongs to the short-chain dehydrogenases/reductases (SDR) family.</text>
</comment>
<dbReference type="PANTHER" id="PTHR42898:SF6">
    <property type="entry name" value="NADP-DEPENDENT MANNITOL DEHYDROGENASE"/>
    <property type="match status" value="1"/>
</dbReference>
<gene>
    <name evidence="3" type="ORF">GXP67_35505</name>
</gene>
<dbReference type="InterPro" id="IPR036291">
    <property type="entry name" value="NAD(P)-bd_dom_sf"/>
</dbReference>
<dbReference type="Gene3D" id="3.40.50.720">
    <property type="entry name" value="NAD(P)-binding Rossmann-like Domain"/>
    <property type="match status" value="1"/>
</dbReference>
<proteinExistence type="inferred from homology"/>
<keyword evidence="2" id="KW-0560">Oxidoreductase</keyword>
<evidence type="ECO:0000313" key="3">
    <source>
        <dbReference type="EMBL" id="QHT71600.1"/>
    </source>
</evidence>